<organism evidence="2">
    <name type="scientific">Xenopus tropicalis</name>
    <name type="common">Western clawed frog</name>
    <name type="synonym">Silurana tropicalis</name>
    <dbReference type="NCBI Taxonomy" id="8364"/>
    <lineage>
        <taxon>Eukaryota</taxon>
        <taxon>Metazoa</taxon>
        <taxon>Chordata</taxon>
        <taxon>Craniata</taxon>
        <taxon>Vertebrata</taxon>
        <taxon>Euteleostomi</taxon>
        <taxon>Amphibia</taxon>
        <taxon>Batrachia</taxon>
        <taxon>Anura</taxon>
        <taxon>Pipoidea</taxon>
        <taxon>Pipidae</taxon>
        <taxon>Xenopodinae</taxon>
        <taxon>Xenopus</taxon>
        <taxon>Silurana</taxon>
    </lineage>
</organism>
<reference evidence="2" key="2">
    <citation type="submission" date="2020-05" db="UniProtKB">
        <authorList>
            <consortium name="Ensembl"/>
        </authorList>
    </citation>
    <scope>IDENTIFICATION</scope>
</reference>
<sequence>MSASYTKGLPNPLFSDESLPATGSPITSTLFILGIAITSSQHCKLHKMLFTLMVGTKGIPDKGSFRNLDLHTLSLLKNQ</sequence>
<dbReference type="InParanoid" id="A0A6I8REE9"/>
<dbReference type="Ensembl" id="ENSXETT00000075670">
    <property type="protein sequence ID" value="ENSXETP00000079569"/>
    <property type="gene ID" value="ENSXETG00000034767"/>
</dbReference>
<reference evidence="2" key="1">
    <citation type="journal article" date="2010" name="Science">
        <title>The genome of the Western clawed frog Xenopus tropicalis.</title>
        <authorList>
            <person name="Hellsten U."/>
            <person name="Harland R.M."/>
            <person name="Gilchrist M.J."/>
            <person name="Hendrix D."/>
            <person name="Jurka J."/>
            <person name="Kapitonov V."/>
            <person name="Ovcharenko I."/>
            <person name="Putnam N.H."/>
            <person name="Shu S."/>
            <person name="Taher L."/>
            <person name="Blitz I.L."/>
            <person name="Blumberg B."/>
            <person name="Dichmann D.S."/>
            <person name="Dubchak I."/>
            <person name="Amaya E."/>
            <person name="Detter J.C."/>
            <person name="Fletcher R."/>
            <person name="Gerhard D.S."/>
            <person name="Goodstein D."/>
            <person name="Graves T."/>
            <person name="Grigoriev I.V."/>
            <person name="Grimwood J."/>
            <person name="Kawashima T."/>
            <person name="Lindquist E."/>
            <person name="Lucas S.M."/>
            <person name="Mead P.E."/>
            <person name="Mitros T."/>
            <person name="Ogino H."/>
            <person name="Ohta Y."/>
            <person name="Poliakov A.V."/>
            <person name="Pollet N."/>
            <person name="Robert J."/>
            <person name="Salamov A."/>
            <person name="Sater A.K."/>
            <person name="Schmutz J."/>
            <person name="Terry A."/>
            <person name="Vize P.D."/>
            <person name="Warren W.C."/>
            <person name="Wells D."/>
            <person name="Wills A."/>
            <person name="Wilson R.K."/>
            <person name="Zimmerman L.B."/>
            <person name="Zorn A.M."/>
            <person name="Grainger R."/>
            <person name="Grammer T."/>
            <person name="Khokha M.K."/>
            <person name="Richardson P.M."/>
            <person name="Rokhsar D.S."/>
        </authorList>
    </citation>
    <scope>NUCLEOTIDE SEQUENCE [LARGE SCALE GENOMIC DNA]</scope>
    <source>
        <strain evidence="2">Nigerian</strain>
    </source>
</reference>
<accession>A0A6I8REE9</accession>
<dbReference type="AlphaFoldDB" id="A0A6I8REE9"/>
<protein>
    <submittedName>
        <fullName evidence="2">Uncharacterized protein</fullName>
    </submittedName>
</protein>
<name>A0A6I8REE9_XENTR</name>
<feature type="region of interest" description="Disordered" evidence="1">
    <location>
        <begin position="1"/>
        <end position="20"/>
    </location>
</feature>
<evidence type="ECO:0000256" key="1">
    <source>
        <dbReference type="SAM" id="MobiDB-lite"/>
    </source>
</evidence>
<evidence type="ECO:0000313" key="2">
    <source>
        <dbReference type="Ensembl" id="ENSXETP00000079569"/>
    </source>
</evidence>
<proteinExistence type="predicted"/>